<dbReference type="GO" id="GO:0016787">
    <property type="term" value="F:hydrolase activity"/>
    <property type="evidence" value="ECO:0007669"/>
    <property type="project" value="UniProtKB-KW"/>
</dbReference>
<dbReference type="Gene3D" id="3.20.20.140">
    <property type="entry name" value="Metal-dependent hydrolases"/>
    <property type="match status" value="1"/>
</dbReference>
<evidence type="ECO:0000256" key="1">
    <source>
        <dbReference type="ARBA" id="ARBA00038310"/>
    </source>
</evidence>
<dbReference type="InterPro" id="IPR032466">
    <property type="entry name" value="Metal_Hydrolase"/>
</dbReference>
<evidence type="ECO:0000313" key="4">
    <source>
        <dbReference type="Proteomes" id="UP000027821"/>
    </source>
</evidence>
<dbReference type="InterPro" id="IPR006680">
    <property type="entry name" value="Amidohydro-rel"/>
</dbReference>
<dbReference type="STRING" id="1048983.EL17_21600"/>
<protein>
    <submittedName>
        <fullName evidence="3">Amidohydrolase</fullName>
    </submittedName>
</protein>
<comment type="caution">
    <text evidence="3">The sequence shown here is derived from an EMBL/GenBank/DDBJ whole genome shotgun (WGS) entry which is preliminary data.</text>
</comment>
<feature type="domain" description="Amidohydrolase-related" evidence="2">
    <location>
        <begin position="3"/>
        <end position="275"/>
    </location>
</feature>
<reference evidence="3 4" key="1">
    <citation type="submission" date="2014-04" db="EMBL/GenBank/DDBJ databases">
        <title>Characterization and application of a salt tolerant electro-active bacterium.</title>
        <authorList>
            <person name="Yang L."/>
            <person name="Wei S."/>
            <person name="Tay Q.X.M."/>
        </authorList>
    </citation>
    <scope>NUCLEOTIDE SEQUENCE [LARGE SCALE GENOMIC DNA]</scope>
    <source>
        <strain evidence="3 4">LY1</strain>
    </source>
</reference>
<dbReference type="Proteomes" id="UP000027821">
    <property type="component" value="Unassembled WGS sequence"/>
</dbReference>
<dbReference type="InterPro" id="IPR052350">
    <property type="entry name" value="Metallo-dep_Lactonases"/>
</dbReference>
<dbReference type="Pfam" id="PF04909">
    <property type="entry name" value="Amidohydro_2"/>
    <property type="match status" value="1"/>
</dbReference>
<evidence type="ECO:0000313" key="3">
    <source>
        <dbReference type="EMBL" id="KEO71780.1"/>
    </source>
</evidence>
<keyword evidence="4" id="KW-1185">Reference proteome</keyword>
<dbReference type="EMBL" id="JMIH01000039">
    <property type="protein sequence ID" value="KEO71780.1"/>
    <property type="molecule type" value="Genomic_DNA"/>
</dbReference>
<gene>
    <name evidence="3" type="ORF">EL17_21600</name>
</gene>
<name>A0A074KU40_9BACT</name>
<dbReference type="AlphaFoldDB" id="A0A074KU40"/>
<dbReference type="eggNOG" id="COG3618">
    <property type="taxonomic scope" value="Bacteria"/>
</dbReference>
<organism evidence="3 4">
    <name type="scientific">Anditalea andensis</name>
    <dbReference type="NCBI Taxonomy" id="1048983"/>
    <lineage>
        <taxon>Bacteria</taxon>
        <taxon>Pseudomonadati</taxon>
        <taxon>Bacteroidota</taxon>
        <taxon>Cytophagia</taxon>
        <taxon>Cytophagales</taxon>
        <taxon>Cytophagaceae</taxon>
        <taxon>Anditalea</taxon>
    </lineage>
</organism>
<accession>A0A074KU40</accession>
<proteinExistence type="inferred from homology"/>
<sequence>MRIDAHQHFWNYDPTSYLWIDGGMGRIRKDFLPRDLEPLLKEHMINGCVAVQARQNDEETQFLLNLAKNNPFIMGVVGWVDLLGDDLEGKLESYVSQPLMKGFRHSLQDEADPAFILQPGFQKGLRLLHKYNFTYDLLIKTPQFQATLKALESYNEMPVVLDHMAKPLIKTGEMEQWRKDIFALAKQDRVMCKLSGMVTEADWQSWKFEDLEPYLDIVLEAFGPERLMFGSDWPVCLVAAEYGEVIRAVERYISKLSASEQSQIMGLNAKKFYNL</sequence>
<comment type="similarity">
    <text evidence="1">Belongs to the metallo-dependent hydrolases superfamily.</text>
</comment>
<dbReference type="PANTHER" id="PTHR43569">
    <property type="entry name" value="AMIDOHYDROLASE"/>
    <property type="match status" value="1"/>
</dbReference>
<dbReference type="PANTHER" id="PTHR43569:SF2">
    <property type="entry name" value="AMIDOHYDROLASE-RELATED DOMAIN-CONTAINING PROTEIN"/>
    <property type="match status" value="1"/>
</dbReference>
<dbReference type="SUPFAM" id="SSF51556">
    <property type="entry name" value="Metallo-dependent hydrolases"/>
    <property type="match status" value="1"/>
</dbReference>
<keyword evidence="3" id="KW-0378">Hydrolase</keyword>
<evidence type="ECO:0000259" key="2">
    <source>
        <dbReference type="Pfam" id="PF04909"/>
    </source>
</evidence>